<gene>
    <name evidence="1" type="ORF">Vau01_095520</name>
</gene>
<organism evidence="1 2">
    <name type="scientific">Virgisporangium aurantiacum</name>
    <dbReference type="NCBI Taxonomy" id="175570"/>
    <lineage>
        <taxon>Bacteria</taxon>
        <taxon>Bacillati</taxon>
        <taxon>Actinomycetota</taxon>
        <taxon>Actinomycetes</taxon>
        <taxon>Micromonosporales</taxon>
        <taxon>Micromonosporaceae</taxon>
        <taxon>Virgisporangium</taxon>
    </lineage>
</organism>
<dbReference type="Proteomes" id="UP000612585">
    <property type="component" value="Unassembled WGS sequence"/>
</dbReference>
<name>A0A8J4E593_9ACTN</name>
<sequence length="134" mass="14763">MEDAMARLTGYIRLPDPVREHTLAAAHQQAKRAAAQYARLLAAEAGIAARAVHPAVARLVFRLVEDITGPSATLVAAYTASGRRLWHVDTDDEWPDESLVTDHLAAAAEWDDNAFTIVDTDTDGKYLYEHHLDD</sequence>
<proteinExistence type="predicted"/>
<evidence type="ECO:0000313" key="2">
    <source>
        <dbReference type="Proteomes" id="UP000612585"/>
    </source>
</evidence>
<comment type="caution">
    <text evidence="1">The sequence shown here is derived from an EMBL/GenBank/DDBJ whole genome shotgun (WGS) entry which is preliminary data.</text>
</comment>
<accession>A0A8J4E593</accession>
<dbReference type="EMBL" id="BOPG01000074">
    <property type="protein sequence ID" value="GIJ62036.1"/>
    <property type="molecule type" value="Genomic_DNA"/>
</dbReference>
<keyword evidence="2" id="KW-1185">Reference proteome</keyword>
<protein>
    <submittedName>
        <fullName evidence="1">Uncharacterized protein</fullName>
    </submittedName>
</protein>
<evidence type="ECO:0000313" key="1">
    <source>
        <dbReference type="EMBL" id="GIJ62036.1"/>
    </source>
</evidence>
<reference evidence="1" key="1">
    <citation type="submission" date="2021-01" db="EMBL/GenBank/DDBJ databases">
        <title>Whole genome shotgun sequence of Virgisporangium aurantiacum NBRC 16421.</title>
        <authorList>
            <person name="Komaki H."/>
            <person name="Tamura T."/>
        </authorList>
    </citation>
    <scope>NUCLEOTIDE SEQUENCE</scope>
    <source>
        <strain evidence="1">NBRC 16421</strain>
    </source>
</reference>
<dbReference type="AlphaFoldDB" id="A0A8J4E593"/>